<dbReference type="InterPro" id="IPR002347">
    <property type="entry name" value="SDR_fam"/>
</dbReference>
<comment type="catalytic activity">
    <reaction evidence="4">
        <text>a (2E,4E)-dienoyl-CoA + NADPH + H(+) = a 4,5-saturated-(3E)-enoyl-CoA + NADP(+)</text>
        <dbReference type="Rhea" id="RHEA:45912"/>
        <dbReference type="ChEBI" id="CHEBI:15378"/>
        <dbReference type="ChEBI" id="CHEBI:57783"/>
        <dbReference type="ChEBI" id="CHEBI:58349"/>
        <dbReference type="ChEBI" id="CHEBI:85101"/>
        <dbReference type="ChEBI" id="CHEBI:85493"/>
        <dbReference type="EC" id="1.3.1.124"/>
    </reaction>
</comment>
<evidence type="ECO:0000313" key="7">
    <source>
        <dbReference type="Proteomes" id="UP000016931"/>
    </source>
</evidence>
<sequence>MPVPREQFLSDVWRDGIFTNKVLFCTGGAGTICSIQVRAFVALGGNAYIIGRNVEKTEQMAKDLETARAGSRVIGHGNVDVRNAVALKEAADRCAKELGGIDFAIAGAAGNFLAPMAQLSANAFRTVMEIDTLGSYHTAKAVLPYLITSAKKYPNTGKATAKAGGTGGRMIFISASFHFKGFPLQAHVMAAKAAVDQISHSVAIEYGPYGITSNVITPGPIAGTEGMERLSKSDEESAKLSKKRVPVGRYGEVKEIADATIYLFSEAGSYVNGNILVVDGGQWRTTGATEGKGWEYPDFLLSGKPVEGVKSGKREAKM</sequence>
<keyword evidence="1" id="KW-0521">NADP</keyword>
<dbReference type="RefSeq" id="XP_016761566.1">
    <property type="nucleotide sequence ID" value="XM_016905116.1"/>
</dbReference>
<evidence type="ECO:0000256" key="1">
    <source>
        <dbReference type="ARBA" id="ARBA00022857"/>
    </source>
</evidence>
<proteinExistence type="predicted"/>
<dbReference type="PANTHER" id="PTHR43296:SF2">
    <property type="entry name" value="PEROXISOMAL 2,4-DIENOYL-COA REDUCTASE [(3E)-ENOYL-COA-PRODUCING]"/>
    <property type="match status" value="1"/>
</dbReference>
<dbReference type="PRINTS" id="PR00081">
    <property type="entry name" value="GDHRDH"/>
</dbReference>
<evidence type="ECO:0000256" key="5">
    <source>
        <dbReference type="ARBA" id="ARBA00048340"/>
    </source>
</evidence>
<dbReference type="GO" id="GO:0008670">
    <property type="term" value="F:2,4-dienoyl-CoA reductase (NADPH) activity"/>
    <property type="evidence" value="ECO:0007669"/>
    <property type="project" value="InterPro"/>
</dbReference>
<keyword evidence="2" id="KW-0560">Oxidoreductase</keyword>
<dbReference type="Pfam" id="PF13561">
    <property type="entry name" value="adh_short_C2"/>
    <property type="match status" value="1"/>
</dbReference>
<dbReference type="STRING" id="692275.M3D5M5"/>
<dbReference type="AlphaFoldDB" id="M3D5M5"/>
<dbReference type="GO" id="GO:0005777">
    <property type="term" value="C:peroxisome"/>
    <property type="evidence" value="ECO:0007669"/>
    <property type="project" value="TreeGrafter"/>
</dbReference>
<protein>
    <recommendedName>
        <fullName evidence="3">2,4-dienoyl-CoA reductase [(3E)-enoyl-CoA-producing]</fullName>
        <ecNumber evidence="3">1.3.1.124</ecNumber>
    </recommendedName>
</protein>
<dbReference type="SUPFAM" id="SSF51735">
    <property type="entry name" value="NAD(P)-binding Rossmann-fold domains"/>
    <property type="match status" value="1"/>
</dbReference>
<dbReference type="eggNOG" id="KOG0725">
    <property type="taxonomic scope" value="Eukaryota"/>
</dbReference>
<dbReference type="Proteomes" id="UP000016931">
    <property type="component" value="Unassembled WGS sequence"/>
</dbReference>
<dbReference type="HOGENOM" id="CLU_010194_1_2_1"/>
<dbReference type="EMBL" id="KB456263">
    <property type="protein sequence ID" value="EMF13445.1"/>
    <property type="molecule type" value="Genomic_DNA"/>
</dbReference>
<accession>M3D5M5</accession>
<dbReference type="GO" id="GO:0009062">
    <property type="term" value="P:fatty acid catabolic process"/>
    <property type="evidence" value="ECO:0007669"/>
    <property type="project" value="InterPro"/>
</dbReference>
<comment type="catalytic activity">
    <reaction evidence="5">
        <text>a (2E,4Z)-dienoyl-CoA + NADPH + H(+) = a 4,5-saturated-(3E)-enoyl-CoA + NADP(+)</text>
        <dbReference type="Rhea" id="RHEA:61892"/>
        <dbReference type="ChEBI" id="CHEBI:15378"/>
        <dbReference type="ChEBI" id="CHEBI:57783"/>
        <dbReference type="ChEBI" id="CHEBI:58349"/>
        <dbReference type="ChEBI" id="CHEBI:85099"/>
        <dbReference type="ChEBI" id="CHEBI:85493"/>
        <dbReference type="EC" id="1.3.1.124"/>
    </reaction>
</comment>
<keyword evidence="7" id="KW-1185">Reference proteome</keyword>
<evidence type="ECO:0000313" key="6">
    <source>
        <dbReference type="EMBL" id="EMF13445.1"/>
    </source>
</evidence>
<dbReference type="EC" id="1.3.1.124" evidence="3"/>
<evidence type="ECO:0000256" key="4">
    <source>
        <dbReference type="ARBA" id="ARBA00048009"/>
    </source>
</evidence>
<organism evidence="6 7">
    <name type="scientific">Sphaerulina musiva (strain SO2202)</name>
    <name type="common">Poplar stem canker fungus</name>
    <name type="synonym">Septoria musiva</name>
    <dbReference type="NCBI Taxonomy" id="692275"/>
    <lineage>
        <taxon>Eukaryota</taxon>
        <taxon>Fungi</taxon>
        <taxon>Dikarya</taxon>
        <taxon>Ascomycota</taxon>
        <taxon>Pezizomycotina</taxon>
        <taxon>Dothideomycetes</taxon>
        <taxon>Dothideomycetidae</taxon>
        <taxon>Mycosphaerellales</taxon>
        <taxon>Mycosphaerellaceae</taxon>
        <taxon>Sphaerulina</taxon>
    </lineage>
</organism>
<dbReference type="Gene3D" id="3.40.50.720">
    <property type="entry name" value="NAD(P)-binding Rossmann-like Domain"/>
    <property type="match status" value="1"/>
</dbReference>
<evidence type="ECO:0000256" key="2">
    <source>
        <dbReference type="ARBA" id="ARBA00023002"/>
    </source>
</evidence>
<dbReference type="InterPro" id="IPR036291">
    <property type="entry name" value="NAD(P)-bd_dom_sf"/>
</dbReference>
<dbReference type="OrthoDB" id="2136131at2759"/>
<dbReference type="OMA" id="MQAHVCA"/>
<evidence type="ECO:0000256" key="3">
    <source>
        <dbReference type="ARBA" id="ARBA00026117"/>
    </source>
</evidence>
<reference evidence="6 7" key="1">
    <citation type="journal article" date="2012" name="PLoS Pathog.">
        <title>Diverse lifestyles and strategies of plant pathogenesis encoded in the genomes of eighteen Dothideomycetes fungi.</title>
        <authorList>
            <person name="Ohm R.A."/>
            <person name="Feau N."/>
            <person name="Henrissat B."/>
            <person name="Schoch C.L."/>
            <person name="Horwitz B.A."/>
            <person name="Barry K.W."/>
            <person name="Condon B.J."/>
            <person name="Copeland A.C."/>
            <person name="Dhillon B."/>
            <person name="Glaser F."/>
            <person name="Hesse C.N."/>
            <person name="Kosti I."/>
            <person name="LaButti K."/>
            <person name="Lindquist E.A."/>
            <person name="Lucas S."/>
            <person name="Salamov A.A."/>
            <person name="Bradshaw R.E."/>
            <person name="Ciuffetti L."/>
            <person name="Hamelin R.C."/>
            <person name="Kema G.H.J."/>
            <person name="Lawrence C."/>
            <person name="Scott J.A."/>
            <person name="Spatafora J.W."/>
            <person name="Turgeon B.G."/>
            <person name="de Wit P.J.G.M."/>
            <person name="Zhong S."/>
            <person name="Goodwin S.B."/>
            <person name="Grigoriev I.V."/>
        </authorList>
    </citation>
    <scope>NUCLEOTIDE SEQUENCE [LARGE SCALE GENOMIC DNA]</scope>
    <source>
        <strain evidence="6 7">SO2202</strain>
    </source>
</reference>
<dbReference type="PANTHER" id="PTHR43296">
    <property type="entry name" value="PEROXISOMAL 2,4-DIENOYL-COA REDUCTASE"/>
    <property type="match status" value="1"/>
</dbReference>
<gene>
    <name evidence="6" type="ORF">SEPMUDRAFT_148734</name>
</gene>
<name>M3D5M5_SPHMS</name>
<dbReference type="InterPro" id="IPR045017">
    <property type="entry name" value="DECR2-like"/>
</dbReference>
<dbReference type="GeneID" id="27902253"/>